<evidence type="ECO:0000256" key="8">
    <source>
        <dbReference type="SAM" id="Phobius"/>
    </source>
</evidence>
<dbReference type="InterPro" id="IPR015943">
    <property type="entry name" value="WD40/YVTN_repeat-like_dom_sf"/>
</dbReference>
<feature type="region of interest" description="Disordered" evidence="7">
    <location>
        <begin position="1507"/>
        <end position="1555"/>
    </location>
</feature>
<dbReference type="GO" id="GO:0005829">
    <property type="term" value="C:cytosol"/>
    <property type="evidence" value="ECO:0007669"/>
    <property type="project" value="GOC"/>
</dbReference>
<dbReference type="GO" id="GO:0005794">
    <property type="term" value="C:Golgi apparatus"/>
    <property type="evidence" value="ECO:0007669"/>
    <property type="project" value="TreeGrafter"/>
</dbReference>
<dbReference type="KEGG" id="bnn:FOA43_004195"/>
<dbReference type="Pfam" id="PF15902">
    <property type="entry name" value="Sortilin-Vps10"/>
    <property type="match status" value="2"/>
</dbReference>
<evidence type="ECO:0000256" key="2">
    <source>
        <dbReference type="ARBA" id="ARBA00022692"/>
    </source>
</evidence>
<evidence type="ECO:0000256" key="1">
    <source>
        <dbReference type="ARBA" id="ARBA00004370"/>
    </source>
</evidence>
<comment type="subcellular location">
    <subcellularLocation>
        <location evidence="1">Membrane</location>
    </subcellularLocation>
</comment>
<keyword evidence="2 8" id="KW-0812">Transmembrane</keyword>
<dbReference type="SMART" id="SM00602">
    <property type="entry name" value="VPS10"/>
    <property type="match status" value="2"/>
</dbReference>
<keyword evidence="6" id="KW-0325">Glycoprotein</keyword>
<dbReference type="Gene3D" id="2.130.10.10">
    <property type="entry name" value="YVTN repeat-like/Quinoprotein amine dehydrogenase"/>
    <property type="match status" value="1"/>
</dbReference>
<dbReference type="SUPFAM" id="SSF110296">
    <property type="entry name" value="Oligoxyloglucan reducing end-specific cellobiohydrolase"/>
    <property type="match status" value="2"/>
</dbReference>
<feature type="domain" description="VPS10" evidence="9">
    <location>
        <begin position="725"/>
        <end position="1362"/>
    </location>
</feature>
<protein>
    <recommendedName>
        <fullName evidence="9">VPS10 domain-containing protein</fullName>
    </recommendedName>
</protein>
<evidence type="ECO:0000313" key="11">
    <source>
        <dbReference type="Proteomes" id="UP000662931"/>
    </source>
</evidence>
<evidence type="ECO:0000256" key="5">
    <source>
        <dbReference type="ARBA" id="ARBA00023136"/>
    </source>
</evidence>
<evidence type="ECO:0000256" key="4">
    <source>
        <dbReference type="ARBA" id="ARBA00022989"/>
    </source>
</evidence>
<dbReference type="Pfam" id="PF15901">
    <property type="entry name" value="Sortilin_C"/>
    <property type="match status" value="2"/>
</dbReference>
<feature type="compositionally biased region" description="Polar residues" evidence="7">
    <location>
        <begin position="1544"/>
        <end position="1555"/>
    </location>
</feature>
<accession>A0A875S590</accession>
<keyword evidence="3" id="KW-0677">Repeat</keyword>
<proteinExistence type="predicted"/>
<evidence type="ECO:0000313" key="10">
    <source>
        <dbReference type="EMBL" id="QPG76801.1"/>
    </source>
</evidence>
<dbReference type="FunFam" id="3.30.60.270:FF:000005">
    <property type="entry name" value="Sortilin"/>
    <property type="match status" value="1"/>
</dbReference>
<dbReference type="GO" id="GO:0006623">
    <property type="term" value="P:protein targeting to vacuole"/>
    <property type="evidence" value="ECO:0007669"/>
    <property type="project" value="TreeGrafter"/>
</dbReference>
<dbReference type="GO" id="GO:0016020">
    <property type="term" value="C:membrane"/>
    <property type="evidence" value="ECO:0007669"/>
    <property type="project" value="UniProtKB-SubCell"/>
</dbReference>
<dbReference type="EMBL" id="CP064815">
    <property type="protein sequence ID" value="QPG76801.1"/>
    <property type="molecule type" value="Genomic_DNA"/>
</dbReference>
<feature type="compositionally biased region" description="Acidic residues" evidence="7">
    <location>
        <begin position="1523"/>
        <end position="1533"/>
    </location>
</feature>
<evidence type="ECO:0000259" key="9">
    <source>
        <dbReference type="SMART" id="SM00602"/>
    </source>
</evidence>
<keyword evidence="11" id="KW-1185">Reference proteome</keyword>
<gene>
    <name evidence="10" type="ORF">FOA43_004195</name>
</gene>
<feature type="domain" description="VPS10" evidence="9">
    <location>
        <begin position="38"/>
        <end position="689"/>
    </location>
</feature>
<organism evidence="10 11">
    <name type="scientific">Eeniella nana</name>
    <name type="common">Yeast</name>
    <name type="synonym">Brettanomyces nanus</name>
    <dbReference type="NCBI Taxonomy" id="13502"/>
    <lineage>
        <taxon>Eukaryota</taxon>
        <taxon>Fungi</taxon>
        <taxon>Dikarya</taxon>
        <taxon>Ascomycota</taxon>
        <taxon>Saccharomycotina</taxon>
        <taxon>Pichiomycetes</taxon>
        <taxon>Pichiales</taxon>
        <taxon>Pichiaceae</taxon>
        <taxon>Brettanomyces</taxon>
    </lineage>
</organism>
<dbReference type="PANTHER" id="PTHR12106:SF27">
    <property type="entry name" value="SORTILIN-RELATED RECEPTOR"/>
    <property type="match status" value="1"/>
</dbReference>
<evidence type="ECO:0000256" key="7">
    <source>
        <dbReference type="SAM" id="MobiDB-lite"/>
    </source>
</evidence>
<dbReference type="InterPro" id="IPR031777">
    <property type="entry name" value="Sortilin_C"/>
</dbReference>
<sequence length="1555" mass="174900">MIIWLLPTVRAKQDTGYIPKLHTKNFDNVQNVFYFDDSPVLLLQDFQSVFQSNDNGVTWDTVELFSQDNDNTIPISIRQIDLDNQLGFAFTQSKRHYYTKDQGKSWKHFEIDEEGYTSATVSVNYDKHDYMLFSFRRCPEVLSVDVLSSECNDTFYYSKDGLATKPVRLDINGLSGCTFARTNADFHVADSELMVCTKRDFDDNGFPLKSEIVASKDFFNTILVPQSDALADAYVADIKVINSFMVAVVQKDRYDNNGMVDLYVSKDGVSFRKSFFDKQLRSWAFTLLPSTKNSLHVALRGVSNPYDFQSSTDVYRSDSQGMYFKKIISNVDGFGGGLEMIRKIQGIDGAWIAMTEGDAKADDGQRKPQNSGFARSKITLNDGDTWSYLKPLNDTNCLGDKDCSVNLMWFEERAGNGEIVSGPTPGILMGVGATGNTLPRSMNDLKTFISRDGGLSWSKVCDGPSVFTFADFGNIAIITKLNLEGFPASLEEGSTGSILFSLDQGSTWKEVDIGVSLVPDYLITAKDGTARQALLVGITPQTMTYVAITIDFDDAFSEECEKNDFEEWYARRDPQTNEPICVDGHREKYNRRKQNSKCFASKLYKDIQVIEEPCKCGLEDTECDFGFRMNTGGECDPISTVMAEDFCKGKNRKRKISLTSRRMIPDDPCSGGYKVPKNDYIVDCQVMNELAEVEKISVKFTDLDEKIIYYFYLERDPANSGVPDETLLVITETMRIYVSYDGGYSFVVPNDLMGLEGRVVSVFTNPYFPNDVYIAAQSGEVYYSNDRAVTFRSFHSPYVAGSDTKYEMSFSKSNSTKFIWYALSDCDSMGNCKSSVALTEDNGQSFVHMVDNARKCHFSDSIFSTENYNVKDNLIICEQKQEGNPYYNLIGSKNNFFSAPEIILKGIIGSTSSGEFLIVAKVNDDSSLTAFVSVDGYNFAEAKFPHNIEVTKQTAYTILNVNSKQIFMHVTTSSEYDLEFGALLKSNYNGTSYVTSLRNVNRNRAAYVDFESVQAPEGISLLNIVSNADKVKEDHVEKRLKTMITFNDGASWNSLESPSADSEGKMYACKKCSLNLHSYTERLDPSRDTYSSGSALGMLFGIGNVGEYLAPMNDDTTALFFTKDAGVTWKEIRKGQYMWEFGDQGTILVIAKSAETTNTVSYSLDQGQTWKDYEFAEKKYMISDLSTVPSDTARRFMLLAEDERGSEKVISLDFSRVYNRQCKLDLDHRTQMRDFDYWSPRYPHQEDKCLFGHESQYLRRSADVDDCFIGAAPLSKGYKHMKNCSCSRNDFECDYNFETAADGTCRLIKGLSSKDNSEICNRDDKVLEYWEPTGYRKVPLSTCEGGLELDKWASHPCPGKENDYKKEHHNGIRGFALFMVITLPLLAFLVSVAFVYDKGIRRNGGFQRFGEIRLDDDDNLHLVEENATDRVVNKIVRGGIYTFSFLTSTARKISTFFKRGVLGVRGENAGTISSLFNDRIVDNDEDSLFRYADEDDDAREIDSFLEHGLENDVGGDDQNYTDTPDDLEADADESAPTPLETDAEQSSSTHLGDDA</sequence>
<evidence type="ECO:0000256" key="3">
    <source>
        <dbReference type="ARBA" id="ARBA00022737"/>
    </source>
</evidence>
<dbReference type="Gene3D" id="3.30.60.270">
    <property type="match status" value="2"/>
</dbReference>
<dbReference type="Proteomes" id="UP000662931">
    <property type="component" value="Chromosome 4"/>
</dbReference>
<dbReference type="GO" id="GO:0006895">
    <property type="term" value="P:Golgi to endosome transport"/>
    <property type="evidence" value="ECO:0007669"/>
    <property type="project" value="TreeGrafter"/>
</dbReference>
<keyword evidence="4 8" id="KW-1133">Transmembrane helix</keyword>
<dbReference type="PANTHER" id="PTHR12106">
    <property type="entry name" value="SORTILIN RELATED"/>
    <property type="match status" value="1"/>
</dbReference>
<name>A0A875S590_EENNA</name>
<dbReference type="InterPro" id="IPR006581">
    <property type="entry name" value="VPS10"/>
</dbReference>
<dbReference type="OrthoDB" id="443634at2759"/>
<dbReference type="RefSeq" id="XP_038780366.1">
    <property type="nucleotide sequence ID" value="XM_038924438.1"/>
</dbReference>
<feature type="transmembrane region" description="Helical" evidence="8">
    <location>
        <begin position="1375"/>
        <end position="1396"/>
    </location>
</feature>
<reference evidence="10" key="1">
    <citation type="submission" date="2020-10" db="EMBL/GenBank/DDBJ databases">
        <authorList>
            <person name="Roach M.J.R."/>
        </authorList>
    </citation>
    <scope>NUCLEOTIDE SEQUENCE</scope>
    <source>
        <strain evidence="10">CBS 1945</strain>
    </source>
</reference>
<keyword evidence="5 8" id="KW-0472">Membrane</keyword>
<dbReference type="GeneID" id="62197595"/>
<dbReference type="CDD" id="cd15482">
    <property type="entry name" value="Sialidase_non-viral"/>
    <property type="match status" value="1"/>
</dbReference>
<dbReference type="InterPro" id="IPR050310">
    <property type="entry name" value="VPS10-sortilin"/>
</dbReference>
<evidence type="ECO:0000256" key="6">
    <source>
        <dbReference type="ARBA" id="ARBA00023180"/>
    </source>
</evidence>
<dbReference type="GO" id="GO:0006896">
    <property type="term" value="P:Golgi to vacuole transport"/>
    <property type="evidence" value="ECO:0007669"/>
    <property type="project" value="TreeGrafter"/>
</dbReference>
<dbReference type="InterPro" id="IPR031778">
    <property type="entry name" value="Sortilin_N"/>
</dbReference>
<dbReference type="Gene3D" id="2.10.70.80">
    <property type="match status" value="2"/>
</dbReference>